<evidence type="ECO:0000313" key="3">
    <source>
        <dbReference type="Proteomes" id="UP000011761"/>
    </source>
</evidence>
<reference evidence="2 3" key="1">
    <citation type="journal article" date="2012" name="PLoS Pathog.">
        <title>Diverse lifestyles and strategies of plant pathogenesis encoded in the genomes of eighteen Dothideomycetes fungi.</title>
        <authorList>
            <person name="Ohm R.A."/>
            <person name="Feau N."/>
            <person name="Henrissat B."/>
            <person name="Schoch C.L."/>
            <person name="Horwitz B.A."/>
            <person name="Barry K.W."/>
            <person name="Condon B.J."/>
            <person name="Copeland A.C."/>
            <person name="Dhillon B."/>
            <person name="Glaser F."/>
            <person name="Hesse C.N."/>
            <person name="Kosti I."/>
            <person name="LaButti K."/>
            <person name="Lindquist E.A."/>
            <person name="Lucas S."/>
            <person name="Salamov A.A."/>
            <person name="Bradshaw R.E."/>
            <person name="Ciuffetti L."/>
            <person name="Hamelin R.C."/>
            <person name="Kema G.H.J."/>
            <person name="Lawrence C."/>
            <person name="Scott J.A."/>
            <person name="Spatafora J.W."/>
            <person name="Turgeon B.G."/>
            <person name="de Wit P.J.G.M."/>
            <person name="Zhong S."/>
            <person name="Goodwin S.B."/>
            <person name="Grigoriev I.V."/>
        </authorList>
    </citation>
    <scope>NUCLEOTIDE SEQUENCE [LARGE SCALE GENOMIC DNA]</scope>
    <source>
        <strain evidence="2 3">UAMH 10762</strain>
    </source>
</reference>
<dbReference type="OMA" id="VAIWKGD"/>
<dbReference type="PANTHER" id="PTHR35394:SF5">
    <property type="entry name" value="DUF3176 DOMAIN-CONTAINING PROTEIN"/>
    <property type="match status" value="1"/>
</dbReference>
<dbReference type="EMBL" id="KB445558">
    <property type="protein sequence ID" value="EMC94526.1"/>
    <property type="molecule type" value="Genomic_DNA"/>
</dbReference>
<keyword evidence="1" id="KW-0812">Transmembrane</keyword>
<keyword evidence="3" id="KW-1185">Reference proteome</keyword>
<proteinExistence type="predicted"/>
<dbReference type="Proteomes" id="UP000011761">
    <property type="component" value="Unassembled WGS sequence"/>
</dbReference>
<dbReference type="OrthoDB" id="5242705at2759"/>
<dbReference type="AlphaFoldDB" id="M2MDD8"/>
<gene>
    <name evidence="2" type="ORF">BAUCODRAFT_551020</name>
</gene>
<dbReference type="GeneID" id="19115414"/>
<feature type="transmembrane region" description="Helical" evidence="1">
    <location>
        <begin position="314"/>
        <end position="336"/>
    </location>
</feature>
<name>M2MDD8_BAUPA</name>
<dbReference type="HOGENOM" id="CLU_717851_0_0_1"/>
<evidence type="ECO:0000256" key="1">
    <source>
        <dbReference type="SAM" id="Phobius"/>
    </source>
</evidence>
<accession>M2MDD8</accession>
<evidence type="ECO:0000313" key="2">
    <source>
        <dbReference type="EMBL" id="EMC94526.1"/>
    </source>
</evidence>
<organism evidence="2 3">
    <name type="scientific">Baudoinia panamericana (strain UAMH 10762)</name>
    <name type="common">Angels' share fungus</name>
    <name type="synonym">Baudoinia compniacensis (strain UAMH 10762)</name>
    <dbReference type="NCBI Taxonomy" id="717646"/>
    <lineage>
        <taxon>Eukaryota</taxon>
        <taxon>Fungi</taxon>
        <taxon>Dikarya</taxon>
        <taxon>Ascomycota</taxon>
        <taxon>Pezizomycotina</taxon>
        <taxon>Dothideomycetes</taxon>
        <taxon>Dothideomycetidae</taxon>
        <taxon>Mycosphaerellales</taxon>
        <taxon>Teratosphaeriaceae</taxon>
        <taxon>Baudoinia</taxon>
    </lineage>
</organism>
<dbReference type="PANTHER" id="PTHR35394">
    <property type="entry name" value="DUF3176 DOMAIN-CONTAINING PROTEIN"/>
    <property type="match status" value="1"/>
</dbReference>
<sequence length="400" mass="43615">MYVGVGYIARVVAYLPSDSSPTFQMIAGFYNGVLGGSIPPITAPCASGNCTWLLTPSLAVCGSCQVNITLPPPRCYTTCPPSQNCSSLGAALFAFCDYTLPSGAVATIWNFGNKTATNLFSTWGQTGFQSISSKGAYYNSSKEDRMYIANFDLFGVPFNSYQPTYRSAAVNFTHHECALWFCVETYNDSVVDNKYIHNVVSTINEANMSSRSFTLVGSAADPKNATTYSTAGSVAVDVIQMWMSKELNGSIGLLETAQNFSSDVMGGVWNGTRNPQAWIQDIATSLTNVVRVYNQTNRDEYNGTAYQLGVNVRWTWISLPTTLVVLSIVFLLTVMVRTALSPVAPWKGSPLTLLLFDIDHAAKEASYGQVYKYKGIQRAVGGMTVRMKEQPGRAWTFKAT</sequence>
<keyword evidence="1" id="KW-0472">Membrane</keyword>
<dbReference type="RefSeq" id="XP_007678357.1">
    <property type="nucleotide sequence ID" value="XM_007680167.1"/>
</dbReference>
<keyword evidence="1" id="KW-1133">Transmembrane helix</keyword>
<protein>
    <submittedName>
        <fullName evidence="2">Uncharacterized protein</fullName>
    </submittedName>
</protein>
<dbReference type="KEGG" id="bcom:BAUCODRAFT_551020"/>